<reference evidence="7 8" key="1">
    <citation type="submission" date="2014-11" db="EMBL/GenBank/DDBJ databases">
        <title>Draft genome sequence of Kirrobacter mercurialis.</title>
        <authorList>
            <person name="Coil D.A."/>
            <person name="Eisen J.A."/>
        </authorList>
    </citation>
    <scope>NUCLEOTIDE SEQUENCE [LARGE SCALE GENOMIC DNA]</scope>
    <source>
        <strain evidence="7 8">Coronado</strain>
    </source>
</reference>
<gene>
    <name evidence="7" type="ORF">PK98_15595</name>
</gene>
<keyword evidence="4" id="KW-0378">Hydrolase</keyword>
<evidence type="ECO:0000256" key="6">
    <source>
        <dbReference type="ARBA" id="ARBA00029466"/>
    </source>
</evidence>
<evidence type="ECO:0000256" key="3">
    <source>
        <dbReference type="ARBA" id="ARBA00022763"/>
    </source>
</evidence>
<organism evidence="7 8">
    <name type="scientific">Croceibacterium mercuriale</name>
    <dbReference type="NCBI Taxonomy" id="1572751"/>
    <lineage>
        <taxon>Bacteria</taxon>
        <taxon>Pseudomonadati</taxon>
        <taxon>Pseudomonadota</taxon>
        <taxon>Alphaproteobacteria</taxon>
        <taxon>Sphingomonadales</taxon>
        <taxon>Erythrobacteraceae</taxon>
        <taxon>Croceibacterium</taxon>
    </lineage>
</organism>
<dbReference type="InterPro" id="IPR011335">
    <property type="entry name" value="Restrct_endonuc-II-like"/>
</dbReference>
<dbReference type="AlphaFoldDB" id="A0A0B2BWA5"/>
<dbReference type="Proteomes" id="UP000030988">
    <property type="component" value="Unassembled WGS sequence"/>
</dbReference>
<protein>
    <submittedName>
        <fullName evidence="7">DNA glycosylase</fullName>
    </submittedName>
</protein>
<dbReference type="SUPFAM" id="SSF52980">
    <property type="entry name" value="Restriction endonuclease-like"/>
    <property type="match status" value="1"/>
</dbReference>
<dbReference type="REBASE" id="133340">
    <property type="entry name" value="V.PmeCORF15600P"/>
</dbReference>
<dbReference type="EMBL" id="JTDN01000005">
    <property type="protein sequence ID" value="KHL24107.1"/>
    <property type="molecule type" value="Genomic_DNA"/>
</dbReference>
<dbReference type="Gene3D" id="3.40.960.10">
    <property type="entry name" value="VSR Endonuclease"/>
    <property type="match status" value="1"/>
</dbReference>
<comment type="similarity">
    <text evidence="6">Belongs to the Vsr family.</text>
</comment>
<keyword evidence="1" id="KW-0540">Nuclease</keyword>
<keyword evidence="3" id="KW-0227">DNA damage</keyword>
<name>A0A0B2BWA5_9SPHN</name>
<dbReference type="GO" id="GO:0016787">
    <property type="term" value="F:hydrolase activity"/>
    <property type="evidence" value="ECO:0007669"/>
    <property type="project" value="UniProtKB-KW"/>
</dbReference>
<comment type="caution">
    <text evidence="7">The sequence shown here is derived from an EMBL/GenBank/DDBJ whole genome shotgun (WGS) entry which is preliminary data.</text>
</comment>
<dbReference type="GO" id="GO:0006298">
    <property type="term" value="P:mismatch repair"/>
    <property type="evidence" value="ECO:0007669"/>
    <property type="project" value="InterPro"/>
</dbReference>
<dbReference type="OrthoDB" id="9801520at2"/>
<keyword evidence="8" id="KW-1185">Reference proteome</keyword>
<dbReference type="NCBIfam" id="TIGR00632">
    <property type="entry name" value="vsr"/>
    <property type="match status" value="1"/>
</dbReference>
<evidence type="ECO:0000256" key="2">
    <source>
        <dbReference type="ARBA" id="ARBA00022759"/>
    </source>
</evidence>
<evidence type="ECO:0000313" key="7">
    <source>
        <dbReference type="EMBL" id="KHL24107.1"/>
    </source>
</evidence>
<dbReference type="Pfam" id="PF03852">
    <property type="entry name" value="Vsr"/>
    <property type="match status" value="1"/>
</dbReference>
<evidence type="ECO:0000256" key="4">
    <source>
        <dbReference type="ARBA" id="ARBA00022801"/>
    </source>
</evidence>
<dbReference type="CDD" id="cd00221">
    <property type="entry name" value="Vsr"/>
    <property type="match status" value="1"/>
</dbReference>
<evidence type="ECO:0000256" key="1">
    <source>
        <dbReference type="ARBA" id="ARBA00022722"/>
    </source>
</evidence>
<sequence length="156" mass="17604">MPGDIVDAATRSRMMAGIKGKNTKPELVVRSGLHAAGFRFRLHDRALPGKPDIVLPRWRAAVFIHGCFWHAHDCSLFRWPGTRQEFWRQKIGRNQERDAEVEVALDHAGWRVLKIWECSMKGPGRIGADAVVLLAADWLRSDQRQGEIRGTDRAGG</sequence>
<keyword evidence="2" id="KW-0255">Endonuclease</keyword>
<evidence type="ECO:0000256" key="5">
    <source>
        <dbReference type="ARBA" id="ARBA00023204"/>
    </source>
</evidence>
<dbReference type="GO" id="GO:0004519">
    <property type="term" value="F:endonuclease activity"/>
    <property type="evidence" value="ECO:0007669"/>
    <property type="project" value="UniProtKB-KW"/>
</dbReference>
<evidence type="ECO:0000313" key="8">
    <source>
        <dbReference type="Proteomes" id="UP000030988"/>
    </source>
</evidence>
<proteinExistence type="inferred from homology"/>
<dbReference type="InterPro" id="IPR004603">
    <property type="entry name" value="DNA_mismatch_endonuc_vsr"/>
</dbReference>
<keyword evidence="5" id="KW-0234">DNA repair</keyword>
<accession>A0A0B2BWA5</accession>
<dbReference type="STRING" id="1572751.PK98_15595"/>